<dbReference type="Gramene" id="TVU13802">
    <property type="protein sequence ID" value="TVU13802"/>
    <property type="gene ID" value="EJB05_37230"/>
</dbReference>
<accession>A0A5J9TR28</accession>
<name>A0A5J9TR28_9POAL</name>
<gene>
    <name evidence="1" type="ORF">EJB05_37230</name>
</gene>
<feature type="non-terminal residue" evidence="1">
    <location>
        <position position="1"/>
    </location>
</feature>
<dbReference type="PANTHER" id="PTHR34998:SF9">
    <property type="entry name" value="OS04G0357400 PROTEIN"/>
    <property type="match status" value="1"/>
</dbReference>
<proteinExistence type="predicted"/>
<evidence type="ECO:0000313" key="1">
    <source>
        <dbReference type="EMBL" id="TVU13802.1"/>
    </source>
</evidence>
<dbReference type="PANTHER" id="PTHR34998">
    <property type="entry name" value="OS04G0357400 PROTEIN-RELATED"/>
    <property type="match status" value="1"/>
</dbReference>
<dbReference type="Proteomes" id="UP000324897">
    <property type="component" value="Unassembled WGS sequence"/>
</dbReference>
<comment type="caution">
    <text evidence="1">The sequence shown here is derived from an EMBL/GenBank/DDBJ whole genome shotgun (WGS) entry which is preliminary data.</text>
</comment>
<protein>
    <submittedName>
        <fullName evidence="1">Uncharacterized protein</fullName>
    </submittedName>
</protein>
<reference evidence="1 2" key="1">
    <citation type="journal article" date="2019" name="Sci. Rep.">
        <title>A high-quality genome of Eragrostis curvula grass provides insights into Poaceae evolution and supports new strategies to enhance forage quality.</title>
        <authorList>
            <person name="Carballo J."/>
            <person name="Santos B.A.C.M."/>
            <person name="Zappacosta D."/>
            <person name="Garbus I."/>
            <person name="Selva J.P."/>
            <person name="Gallo C.A."/>
            <person name="Diaz A."/>
            <person name="Albertini E."/>
            <person name="Caccamo M."/>
            <person name="Echenique V."/>
        </authorList>
    </citation>
    <scope>NUCLEOTIDE SEQUENCE [LARGE SCALE GENOMIC DNA]</scope>
    <source>
        <strain evidence="2">cv. Victoria</strain>
        <tissue evidence="1">Leaf</tissue>
    </source>
</reference>
<dbReference type="AlphaFoldDB" id="A0A5J9TR28"/>
<dbReference type="EMBL" id="RWGY01000031">
    <property type="protein sequence ID" value="TVU13802.1"/>
    <property type="molecule type" value="Genomic_DNA"/>
</dbReference>
<sequence>MEAARLLAGTGTHYSDNAAWKLGGEVPRRILASINLSGLDPDRASCIQSCPAPGRSYTGPGCQKVYGCR</sequence>
<evidence type="ECO:0000313" key="2">
    <source>
        <dbReference type="Proteomes" id="UP000324897"/>
    </source>
</evidence>
<organism evidence="1 2">
    <name type="scientific">Eragrostis curvula</name>
    <name type="common">weeping love grass</name>
    <dbReference type="NCBI Taxonomy" id="38414"/>
    <lineage>
        <taxon>Eukaryota</taxon>
        <taxon>Viridiplantae</taxon>
        <taxon>Streptophyta</taxon>
        <taxon>Embryophyta</taxon>
        <taxon>Tracheophyta</taxon>
        <taxon>Spermatophyta</taxon>
        <taxon>Magnoliopsida</taxon>
        <taxon>Liliopsida</taxon>
        <taxon>Poales</taxon>
        <taxon>Poaceae</taxon>
        <taxon>PACMAD clade</taxon>
        <taxon>Chloridoideae</taxon>
        <taxon>Eragrostideae</taxon>
        <taxon>Eragrostidinae</taxon>
        <taxon>Eragrostis</taxon>
    </lineage>
</organism>
<keyword evidence="2" id="KW-1185">Reference proteome</keyword>